<dbReference type="OrthoDB" id="3831256at2"/>
<organism evidence="3">
    <name type="scientific">Thermobifida fusca (strain YX)</name>
    <dbReference type="NCBI Taxonomy" id="269800"/>
    <lineage>
        <taxon>Bacteria</taxon>
        <taxon>Bacillati</taxon>
        <taxon>Actinomycetota</taxon>
        <taxon>Actinomycetes</taxon>
        <taxon>Streptosporangiales</taxon>
        <taxon>Nocardiopsidaceae</taxon>
        <taxon>Thermobifida</taxon>
    </lineage>
</organism>
<dbReference type="EMBL" id="CP000088">
    <property type="protein sequence ID" value="AAZ54897.1"/>
    <property type="molecule type" value="Genomic_DNA"/>
</dbReference>
<name>Q47RM0_THEFY</name>
<dbReference type="STRING" id="269800.Tfu_0859"/>
<keyword evidence="2" id="KW-1133">Transmembrane helix</keyword>
<feature type="transmembrane region" description="Helical" evidence="2">
    <location>
        <begin position="67"/>
        <end position="90"/>
    </location>
</feature>
<dbReference type="KEGG" id="tfu:Tfu_0859"/>
<evidence type="ECO:0000256" key="1">
    <source>
        <dbReference type="SAM" id="MobiDB-lite"/>
    </source>
</evidence>
<evidence type="ECO:0000256" key="2">
    <source>
        <dbReference type="SAM" id="Phobius"/>
    </source>
</evidence>
<dbReference type="AlphaFoldDB" id="Q47RM0"/>
<protein>
    <submittedName>
        <fullName evidence="3">Uncharacterized protein</fullName>
    </submittedName>
</protein>
<dbReference type="Pfam" id="PF20444">
    <property type="entry name" value="DUF6703"/>
    <property type="match status" value="1"/>
</dbReference>
<dbReference type="eggNOG" id="ENOG5033EGA">
    <property type="taxonomic scope" value="Bacteria"/>
</dbReference>
<proteinExistence type="predicted"/>
<dbReference type="InterPro" id="IPR046549">
    <property type="entry name" value="DUF6703"/>
</dbReference>
<dbReference type="RefSeq" id="WP_011291306.1">
    <property type="nucleotide sequence ID" value="NC_007333.1"/>
</dbReference>
<accession>Q47RM0</accession>
<keyword evidence="2" id="KW-0472">Membrane</keyword>
<feature type="region of interest" description="Disordered" evidence="1">
    <location>
        <begin position="1"/>
        <end position="22"/>
    </location>
</feature>
<keyword evidence="2" id="KW-0812">Transmembrane</keyword>
<feature type="transmembrane region" description="Helical" evidence="2">
    <location>
        <begin position="38"/>
        <end position="61"/>
    </location>
</feature>
<feature type="compositionally biased region" description="Basic and acidic residues" evidence="1">
    <location>
        <begin position="1"/>
        <end position="17"/>
    </location>
</feature>
<dbReference type="HOGENOM" id="CLU_159387_0_0_11"/>
<sequence>MSPKEHHTEPAGRRLPDEEPSAAAEVSRLRRAVEERSALPLLVLHHAPGWVLPVAVVGVFFSGLLLTGIVGALLLVLLALFFAWLGYLAWPRLSSAERAMRCVVVAVLLGLGVLQSGIF</sequence>
<reference evidence="3" key="1">
    <citation type="submission" date="2005-07" db="EMBL/GenBank/DDBJ databases">
        <title>Complete sequence of Thermobifida fusca YX.</title>
        <authorList>
            <consortium name="US DOE Joint Genome Institute"/>
            <person name="Copeland A."/>
            <person name="Lucas S."/>
            <person name="Lapidus A."/>
            <person name="Barry K."/>
            <person name="Detter J.C."/>
            <person name="Glavina T."/>
            <person name="Hammon N."/>
            <person name="Israni S."/>
            <person name="Pitluck S."/>
            <person name="Di Bartolo G."/>
            <person name="Chain P."/>
            <person name="Schmutz J."/>
            <person name="Larimer F."/>
            <person name="Land M."/>
            <person name="Lykidis A."/>
            <person name="Richardson P."/>
        </authorList>
    </citation>
    <scope>NUCLEOTIDE SEQUENCE</scope>
    <source>
        <strain evidence="3">YX</strain>
    </source>
</reference>
<gene>
    <name evidence="3" type="ordered locus">Tfu_0859</name>
</gene>
<feature type="transmembrane region" description="Helical" evidence="2">
    <location>
        <begin position="102"/>
        <end position="118"/>
    </location>
</feature>
<evidence type="ECO:0000313" key="3">
    <source>
        <dbReference type="EMBL" id="AAZ54897.1"/>
    </source>
</evidence>